<feature type="modified residue" description="N6-(pyridoxal phosphate)lysine" evidence="8 9">
    <location>
        <position position="298"/>
    </location>
</feature>
<comment type="similarity">
    <text evidence="7 8">Belongs to the SelA family.</text>
</comment>
<dbReference type="GO" id="GO:0001717">
    <property type="term" value="P:conversion of seryl-tRNAsec to selenocys-tRNAsec"/>
    <property type="evidence" value="ECO:0007669"/>
    <property type="project" value="UniProtKB-UniRule"/>
</dbReference>
<dbReference type="PANTHER" id="PTHR32328:SF0">
    <property type="entry name" value="L-SERYL-TRNA(SEC) SELENIUM TRANSFERASE"/>
    <property type="match status" value="1"/>
</dbReference>
<dbReference type="AlphaFoldDB" id="A0A2S9YHU3"/>
<organism evidence="10 11">
    <name type="scientific">Enhygromyxa salina</name>
    <dbReference type="NCBI Taxonomy" id="215803"/>
    <lineage>
        <taxon>Bacteria</taxon>
        <taxon>Pseudomonadati</taxon>
        <taxon>Myxococcota</taxon>
        <taxon>Polyangia</taxon>
        <taxon>Nannocystales</taxon>
        <taxon>Nannocystaceae</taxon>
        <taxon>Enhygromyxa</taxon>
    </lineage>
</organism>
<dbReference type="InterPro" id="IPR015424">
    <property type="entry name" value="PyrdxlP-dep_Trfase"/>
</dbReference>
<dbReference type="InterPro" id="IPR018319">
    <property type="entry name" value="SelA-like"/>
</dbReference>
<dbReference type="GO" id="GO:0005737">
    <property type="term" value="C:cytoplasm"/>
    <property type="evidence" value="ECO:0007669"/>
    <property type="project" value="UniProtKB-SubCell"/>
</dbReference>
<dbReference type="HAMAP" id="MF_00423">
    <property type="entry name" value="SelA"/>
    <property type="match status" value="1"/>
</dbReference>
<reference evidence="10 11" key="1">
    <citation type="submission" date="2018-03" db="EMBL/GenBank/DDBJ databases">
        <title>Draft Genome Sequences of the Obligatory Marine Myxobacteria Enhygromyxa salina SWB005.</title>
        <authorList>
            <person name="Poehlein A."/>
            <person name="Moghaddam J.A."/>
            <person name="Harms H."/>
            <person name="Alanjari M."/>
            <person name="Koenig G.M."/>
            <person name="Daniel R."/>
            <person name="Schaeberle T.F."/>
        </authorList>
    </citation>
    <scope>NUCLEOTIDE SEQUENCE [LARGE SCALE GENOMIC DNA]</scope>
    <source>
        <strain evidence="10 11">SWB005</strain>
    </source>
</reference>
<sequence>MTHPRESHLRKLPKVDRVLEHPRLTELGLRHELTRRVVVDAIAAERARVLAALAQDREPDPPVAELEALSERVRAQLERWLSVHPRPVLNGTGVLLHTNLGRAPLSEPARAAVVGAAGTCDLELDLSTGKRGSRLALLRPLLAALFEAEDALVVNNGAAALLLACTALGRGGVVLSRGQHVEIGDSFRVAEMAAAGGAPLTAVGSTNRSHMRDYEAALDGLANVEAALLWVHQSNFTQAGFVGEVPLAKLAALARGRDVALIADLGSGSLGLGIPTGEPTVAAYLEQGATLVTFSGDKLLGGPQAGILAGSAAAIHRCRRHPLARALRCGKLALAALHATVIAHAQASAPGLPLHNMIAVGVDQLRARGLRLCEALGWPSSCVRDSRATIGGGSLPGQELASVALVAPAKAHAAAMILRAGEPPLIGRAHDNELWIDLRTLDSIDDDTLLACLRRLGSTVT</sequence>
<keyword evidence="3 8" id="KW-0808">Transferase</keyword>
<evidence type="ECO:0000313" key="10">
    <source>
        <dbReference type="EMBL" id="PRQ04649.1"/>
    </source>
</evidence>
<dbReference type="InterPro" id="IPR004534">
    <property type="entry name" value="SelA_trans"/>
</dbReference>
<dbReference type="GO" id="GO:0001514">
    <property type="term" value="P:selenocysteine incorporation"/>
    <property type="evidence" value="ECO:0007669"/>
    <property type="project" value="UniProtKB-UniRule"/>
</dbReference>
<evidence type="ECO:0000256" key="1">
    <source>
        <dbReference type="ARBA" id="ARBA00001933"/>
    </source>
</evidence>
<keyword evidence="4 8" id="KW-0663">Pyridoxal phosphate</keyword>
<protein>
    <recommendedName>
        <fullName evidence="8">L-seryl-tRNA(Sec) selenium transferase</fullName>
        <ecNumber evidence="8">2.9.1.1</ecNumber>
    </recommendedName>
    <alternativeName>
        <fullName evidence="8">Selenocysteine synthase</fullName>
        <shortName evidence="8">Sec synthase</shortName>
    </alternativeName>
    <alternativeName>
        <fullName evidence="8">Selenocysteinyl-tRNA(Sec) synthase</fullName>
    </alternativeName>
</protein>
<dbReference type="RefSeq" id="WP_106390066.1">
    <property type="nucleotide sequence ID" value="NZ_PVNK01000032.1"/>
</dbReference>
<evidence type="ECO:0000256" key="7">
    <source>
        <dbReference type="ARBA" id="ARBA00044507"/>
    </source>
</evidence>
<dbReference type="EMBL" id="PVNK01000032">
    <property type="protein sequence ID" value="PRQ04649.1"/>
    <property type="molecule type" value="Genomic_DNA"/>
</dbReference>
<comment type="catalytic activity">
    <reaction evidence="8">
        <text>L-seryl-tRNA(Sec) + selenophosphate + H(+) = L-selenocysteinyl-tRNA(Sec) + phosphate</text>
        <dbReference type="Rhea" id="RHEA:22728"/>
        <dbReference type="Rhea" id="RHEA-COMP:9742"/>
        <dbReference type="Rhea" id="RHEA-COMP:9743"/>
        <dbReference type="ChEBI" id="CHEBI:15378"/>
        <dbReference type="ChEBI" id="CHEBI:16144"/>
        <dbReference type="ChEBI" id="CHEBI:43474"/>
        <dbReference type="ChEBI" id="CHEBI:78533"/>
        <dbReference type="ChEBI" id="CHEBI:78573"/>
        <dbReference type="EC" id="2.9.1.1"/>
    </reaction>
</comment>
<evidence type="ECO:0000256" key="8">
    <source>
        <dbReference type="HAMAP-Rule" id="MF_00423"/>
    </source>
</evidence>
<proteinExistence type="inferred from homology"/>
<comment type="cofactor">
    <cofactor evidence="1 8 9">
        <name>pyridoxal 5'-phosphate</name>
        <dbReference type="ChEBI" id="CHEBI:597326"/>
    </cofactor>
</comment>
<evidence type="ECO:0000256" key="6">
    <source>
        <dbReference type="ARBA" id="ARBA00023266"/>
    </source>
</evidence>
<dbReference type="Gene3D" id="3.90.1150.180">
    <property type="match status" value="1"/>
</dbReference>
<evidence type="ECO:0000256" key="3">
    <source>
        <dbReference type="ARBA" id="ARBA00022679"/>
    </source>
</evidence>
<dbReference type="OrthoDB" id="9787096at2"/>
<dbReference type="InterPro" id="IPR015421">
    <property type="entry name" value="PyrdxlP-dep_Trfase_major"/>
</dbReference>
<evidence type="ECO:0000256" key="5">
    <source>
        <dbReference type="ARBA" id="ARBA00022917"/>
    </source>
</evidence>
<evidence type="ECO:0000256" key="4">
    <source>
        <dbReference type="ARBA" id="ARBA00022898"/>
    </source>
</evidence>
<gene>
    <name evidence="8 10" type="primary">selA</name>
    <name evidence="10" type="ORF">ENSA5_06050</name>
</gene>
<evidence type="ECO:0000256" key="2">
    <source>
        <dbReference type="ARBA" id="ARBA00022490"/>
    </source>
</evidence>
<evidence type="ECO:0000256" key="9">
    <source>
        <dbReference type="PIRSR" id="PIRSR618319-50"/>
    </source>
</evidence>
<dbReference type="GO" id="GO:0004125">
    <property type="term" value="F:L-seryl-tRNA(Sec) selenium transferase activity"/>
    <property type="evidence" value="ECO:0007669"/>
    <property type="project" value="UniProtKB-UniRule"/>
</dbReference>
<dbReference type="Pfam" id="PF03841">
    <property type="entry name" value="SelA"/>
    <property type="match status" value="1"/>
</dbReference>
<dbReference type="UniPathway" id="UPA00906">
    <property type="reaction ID" value="UER00896"/>
</dbReference>
<accession>A0A2S9YHU3</accession>
<keyword evidence="6 8" id="KW-0711">Selenium</keyword>
<keyword evidence="11" id="KW-1185">Reference proteome</keyword>
<comment type="caution">
    <text evidence="10">The sequence shown here is derived from an EMBL/GenBank/DDBJ whole genome shotgun (WGS) entry which is preliminary data.</text>
</comment>
<comment type="function">
    <text evidence="8">Converts seryl-tRNA(Sec) to selenocysteinyl-tRNA(Sec) required for selenoprotein biosynthesis.</text>
</comment>
<name>A0A2S9YHU3_9BACT</name>
<dbReference type="EC" id="2.9.1.1" evidence="8"/>
<dbReference type="SUPFAM" id="SSF53383">
    <property type="entry name" value="PLP-dependent transferases"/>
    <property type="match status" value="1"/>
</dbReference>
<keyword evidence="2 8" id="KW-0963">Cytoplasm</keyword>
<comment type="subcellular location">
    <subcellularLocation>
        <location evidence="8">Cytoplasm</location>
    </subcellularLocation>
</comment>
<dbReference type="Proteomes" id="UP000237968">
    <property type="component" value="Unassembled WGS sequence"/>
</dbReference>
<dbReference type="PANTHER" id="PTHR32328">
    <property type="entry name" value="L-SERYL-TRNA(SEC) SELENIUM TRANSFERASE"/>
    <property type="match status" value="1"/>
</dbReference>
<comment type="pathway">
    <text evidence="8">Aminoacyl-tRNA biosynthesis; selenocysteinyl-tRNA(Sec) biosynthesis; selenocysteinyl-tRNA(Sec) from L-seryl-tRNA(Sec) (bacterial route): step 1/1.</text>
</comment>
<dbReference type="NCBIfam" id="TIGR00474">
    <property type="entry name" value="selA"/>
    <property type="match status" value="1"/>
</dbReference>
<dbReference type="Gene3D" id="3.40.640.10">
    <property type="entry name" value="Type I PLP-dependent aspartate aminotransferase-like (Major domain)"/>
    <property type="match status" value="1"/>
</dbReference>
<evidence type="ECO:0000313" key="11">
    <source>
        <dbReference type="Proteomes" id="UP000237968"/>
    </source>
</evidence>
<keyword evidence="5 8" id="KW-0648">Protein biosynthesis</keyword>